<dbReference type="Gene3D" id="2.30.30.40">
    <property type="entry name" value="SH3 Domains"/>
    <property type="match status" value="2"/>
</dbReference>
<keyword evidence="2" id="KW-0727">SH2 domain</keyword>
<dbReference type="Pfam" id="PF07653">
    <property type="entry name" value="SH3_2"/>
    <property type="match status" value="1"/>
</dbReference>
<accession>A0A7I8VDC4</accession>
<protein>
    <submittedName>
        <fullName evidence="5">DgyrCDS2522</fullName>
    </submittedName>
</protein>
<name>A0A7I8VDC4_9ANNE</name>
<evidence type="ECO:0000256" key="2">
    <source>
        <dbReference type="ARBA" id="ARBA00022999"/>
    </source>
</evidence>
<proteinExistence type="predicted"/>
<dbReference type="Proteomes" id="UP000549394">
    <property type="component" value="Unassembled WGS sequence"/>
</dbReference>
<feature type="domain" description="SH3" evidence="4">
    <location>
        <begin position="48"/>
        <end position="107"/>
    </location>
</feature>
<sequence>MAFLCPGKLSRRRRRKVNDFWDAPGRITGSSSIDTLVRVGLEKEKGLKPERNMIVLQDFSPCGPDEVRVNKGQFVNVLYTERNWVYVITDHGAEGFIPINYCAPRKQYPLMAHTEALCGVRSPTSSGEGFGSPLSLQRSASLPSITDNQVYDQQANSVYQNEDVIEEWKSRHARNVAAHQEEVFEKKNYGTHRVLYNYRINYENDVQVMIGDTVLVLNIDDPDWFWVQRKDKEEGFVPASYLSPDPSARFSSGSDEYVRLKRENSEEDNLYHCRLVTVS</sequence>
<dbReference type="OrthoDB" id="9991832at2759"/>
<evidence type="ECO:0000313" key="6">
    <source>
        <dbReference type="Proteomes" id="UP000549394"/>
    </source>
</evidence>
<dbReference type="CDD" id="cd00174">
    <property type="entry name" value="SH3"/>
    <property type="match status" value="2"/>
</dbReference>
<dbReference type="PANTHER" id="PTHR46037">
    <property type="entry name" value="PROTEIN ENHANCER OF SEVENLESS 2B"/>
    <property type="match status" value="1"/>
</dbReference>
<organism evidence="5 6">
    <name type="scientific">Dimorphilus gyrociliatus</name>
    <dbReference type="NCBI Taxonomy" id="2664684"/>
    <lineage>
        <taxon>Eukaryota</taxon>
        <taxon>Metazoa</taxon>
        <taxon>Spiralia</taxon>
        <taxon>Lophotrochozoa</taxon>
        <taxon>Annelida</taxon>
        <taxon>Polychaeta</taxon>
        <taxon>Polychaeta incertae sedis</taxon>
        <taxon>Dinophilidae</taxon>
        <taxon>Dimorphilus</taxon>
    </lineage>
</organism>
<feature type="domain" description="SH3" evidence="4">
    <location>
        <begin position="187"/>
        <end position="247"/>
    </location>
</feature>
<dbReference type="PROSITE" id="PS50002">
    <property type="entry name" value="SH3"/>
    <property type="match status" value="2"/>
</dbReference>
<evidence type="ECO:0000256" key="3">
    <source>
        <dbReference type="PROSITE-ProRule" id="PRU00192"/>
    </source>
</evidence>
<keyword evidence="1 3" id="KW-0728">SH3 domain</keyword>
<evidence type="ECO:0000259" key="4">
    <source>
        <dbReference type="PROSITE" id="PS50002"/>
    </source>
</evidence>
<dbReference type="AlphaFoldDB" id="A0A7I8VDC4"/>
<dbReference type="SMART" id="SM00326">
    <property type="entry name" value="SH3"/>
    <property type="match status" value="2"/>
</dbReference>
<evidence type="ECO:0000313" key="5">
    <source>
        <dbReference type="EMBL" id="CAD5113348.1"/>
    </source>
</evidence>
<gene>
    <name evidence="5" type="ORF">DGYR_LOCUS2357</name>
</gene>
<dbReference type="SUPFAM" id="SSF50044">
    <property type="entry name" value="SH3-domain"/>
    <property type="match status" value="2"/>
</dbReference>
<keyword evidence="6" id="KW-1185">Reference proteome</keyword>
<dbReference type="InterPro" id="IPR001452">
    <property type="entry name" value="SH3_domain"/>
</dbReference>
<dbReference type="EMBL" id="CAJFCJ010000003">
    <property type="protein sequence ID" value="CAD5113348.1"/>
    <property type="molecule type" value="Genomic_DNA"/>
</dbReference>
<evidence type="ECO:0000256" key="1">
    <source>
        <dbReference type="ARBA" id="ARBA00022443"/>
    </source>
</evidence>
<dbReference type="InterPro" id="IPR036028">
    <property type="entry name" value="SH3-like_dom_sf"/>
</dbReference>
<comment type="caution">
    <text evidence="5">The sequence shown here is derived from an EMBL/GenBank/DDBJ whole genome shotgun (WGS) entry which is preliminary data.</text>
</comment>
<dbReference type="Pfam" id="PF00018">
    <property type="entry name" value="SH3_1"/>
    <property type="match status" value="1"/>
</dbReference>
<reference evidence="5 6" key="1">
    <citation type="submission" date="2020-08" db="EMBL/GenBank/DDBJ databases">
        <authorList>
            <person name="Hejnol A."/>
        </authorList>
    </citation>
    <scope>NUCLEOTIDE SEQUENCE [LARGE SCALE GENOMIC DNA]</scope>
</reference>
<dbReference type="InterPro" id="IPR043539">
    <property type="entry name" value="Grb2-like"/>
</dbReference>